<organism evidence="1 2">
    <name type="scientific">Auriscalpium vulgare</name>
    <dbReference type="NCBI Taxonomy" id="40419"/>
    <lineage>
        <taxon>Eukaryota</taxon>
        <taxon>Fungi</taxon>
        <taxon>Dikarya</taxon>
        <taxon>Basidiomycota</taxon>
        <taxon>Agaricomycotina</taxon>
        <taxon>Agaricomycetes</taxon>
        <taxon>Russulales</taxon>
        <taxon>Auriscalpiaceae</taxon>
        <taxon>Auriscalpium</taxon>
    </lineage>
</organism>
<reference evidence="1" key="2">
    <citation type="journal article" date="2022" name="New Phytol.">
        <title>Evolutionary transition to the ectomycorrhizal habit in the genomes of a hyperdiverse lineage of mushroom-forming fungi.</title>
        <authorList>
            <person name="Looney B."/>
            <person name="Miyauchi S."/>
            <person name="Morin E."/>
            <person name="Drula E."/>
            <person name="Courty P.E."/>
            <person name="Kohler A."/>
            <person name="Kuo A."/>
            <person name="LaButti K."/>
            <person name="Pangilinan J."/>
            <person name="Lipzen A."/>
            <person name="Riley R."/>
            <person name="Andreopoulos W."/>
            <person name="He G."/>
            <person name="Johnson J."/>
            <person name="Nolan M."/>
            <person name="Tritt A."/>
            <person name="Barry K.W."/>
            <person name="Grigoriev I.V."/>
            <person name="Nagy L.G."/>
            <person name="Hibbett D."/>
            <person name="Henrissat B."/>
            <person name="Matheny P.B."/>
            <person name="Labbe J."/>
            <person name="Martin F.M."/>
        </authorList>
    </citation>
    <scope>NUCLEOTIDE SEQUENCE</scope>
    <source>
        <strain evidence="1">FP105234-sp</strain>
    </source>
</reference>
<proteinExistence type="predicted"/>
<evidence type="ECO:0000313" key="2">
    <source>
        <dbReference type="Proteomes" id="UP000814033"/>
    </source>
</evidence>
<gene>
    <name evidence="1" type="ORF">FA95DRAFT_1499393</name>
</gene>
<keyword evidence="2" id="KW-1185">Reference proteome</keyword>
<dbReference type="Proteomes" id="UP000814033">
    <property type="component" value="Unassembled WGS sequence"/>
</dbReference>
<accession>A0ACB8RG82</accession>
<evidence type="ECO:0000313" key="1">
    <source>
        <dbReference type="EMBL" id="KAI0042917.1"/>
    </source>
</evidence>
<comment type="caution">
    <text evidence="1">The sequence shown here is derived from an EMBL/GenBank/DDBJ whole genome shotgun (WGS) entry which is preliminary data.</text>
</comment>
<dbReference type="EMBL" id="MU276041">
    <property type="protein sequence ID" value="KAI0042917.1"/>
    <property type="molecule type" value="Genomic_DNA"/>
</dbReference>
<reference evidence="1" key="1">
    <citation type="submission" date="2021-02" db="EMBL/GenBank/DDBJ databases">
        <authorList>
            <consortium name="DOE Joint Genome Institute"/>
            <person name="Ahrendt S."/>
            <person name="Looney B.P."/>
            <person name="Miyauchi S."/>
            <person name="Morin E."/>
            <person name="Drula E."/>
            <person name="Courty P.E."/>
            <person name="Chicoki N."/>
            <person name="Fauchery L."/>
            <person name="Kohler A."/>
            <person name="Kuo A."/>
            <person name="Labutti K."/>
            <person name="Pangilinan J."/>
            <person name="Lipzen A."/>
            <person name="Riley R."/>
            <person name="Andreopoulos W."/>
            <person name="He G."/>
            <person name="Johnson J."/>
            <person name="Barry K.W."/>
            <person name="Grigoriev I.V."/>
            <person name="Nagy L."/>
            <person name="Hibbett D."/>
            <person name="Henrissat B."/>
            <person name="Matheny P.B."/>
            <person name="Labbe J."/>
            <person name="Martin F."/>
        </authorList>
    </citation>
    <scope>NUCLEOTIDE SEQUENCE</scope>
    <source>
        <strain evidence="1">FP105234-sp</strain>
    </source>
</reference>
<name>A0ACB8RG82_9AGAM</name>
<sequence>MTDSSARTESLGDSADDSQLRIKIPNPKIYLARQSQWKGRRGKPRCDHCRLNNLKCDRVLPTCNHCSWATRECKYTPLPTPAHRGIPRCDRCRFHNLKCDRNLPICNFCTEDDETECNYTPKKRHKVPTDHGTMSKARPSMPYAAKTASFLVSDVAPEERYSTGNWIMEHPEDGVSPDLPDGSIEMSSESDDSDDDGDDNVSPSAQAFLAKYEQSWAVKLNDPRSLVSSGPSGSRHRYESSLLSSRHIEPWYHPAFAPLPRSVLQNIRTVSPAEVPRRQDFDEALFRFLAELPIELREVSAFAPDPYAELARSVAKGDMSATAPRISSWISIHHVRPGSRKYHLLVMPRDSHYSIKSEKEERLRNGFIADVDGESSNGKAPNGTAGNGLRSTSPPEAVAPYIRIPVSPQIYDVLVFAHKEHSTTSATLAQIRQAGIACITWPMVELFHRLCPVCIARARASA</sequence>
<protein>
    <submittedName>
        <fullName evidence="1">Uncharacterized protein</fullName>
    </submittedName>
</protein>